<keyword evidence="2" id="KW-1185">Reference proteome</keyword>
<proteinExistence type="predicted"/>
<reference evidence="2" key="1">
    <citation type="journal article" date="2014" name="Science">
        <title>The coffee genome provides insight into the convergent evolution of caffeine biosynthesis.</title>
        <authorList>
            <person name="Denoeud F."/>
            <person name="Carretero-Paulet L."/>
            <person name="Dereeper A."/>
            <person name="Droc G."/>
            <person name="Guyot R."/>
            <person name="Pietrella M."/>
            <person name="Zheng C."/>
            <person name="Alberti A."/>
            <person name="Anthony F."/>
            <person name="Aprea G."/>
            <person name="Aury J.M."/>
            <person name="Bento P."/>
            <person name="Bernard M."/>
            <person name="Bocs S."/>
            <person name="Campa C."/>
            <person name="Cenci A."/>
            <person name="Combes M.C."/>
            <person name="Crouzillat D."/>
            <person name="Da Silva C."/>
            <person name="Daddiego L."/>
            <person name="De Bellis F."/>
            <person name="Dussert S."/>
            <person name="Garsmeur O."/>
            <person name="Gayraud T."/>
            <person name="Guignon V."/>
            <person name="Jahn K."/>
            <person name="Jamilloux V."/>
            <person name="Joet T."/>
            <person name="Labadie K."/>
            <person name="Lan T."/>
            <person name="Leclercq J."/>
            <person name="Lepelley M."/>
            <person name="Leroy T."/>
            <person name="Li L.T."/>
            <person name="Librado P."/>
            <person name="Lopez L."/>
            <person name="Munoz A."/>
            <person name="Noel B."/>
            <person name="Pallavicini A."/>
            <person name="Perrotta G."/>
            <person name="Poncet V."/>
            <person name="Pot D."/>
            <person name="Priyono X."/>
            <person name="Rigoreau M."/>
            <person name="Rouard M."/>
            <person name="Rozas J."/>
            <person name="Tranchant-Dubreuil C."/>
            <person name="VanBuren R."/>
            <person name="Zhang Q."/>
            <person name="Andrade A.C."/>
            <person name="Argout X."/>
            <person name="Bertrand B."/>
            <person name="de Kochko A."/>
            <person name="Graziosi G."/>
            <person name="Henry R.J."/>
            <person name="Jayarama X."/>
            <person name="Ming R."/>
            <person name="Nagai C."/>
            <person name="Rounsley S."/>
            <person name="Sankoff D."/>
            <person name="Giuliano G."/>
            <person name="Albert V.A."/>
            <person name="Wincker P."/>
            <person name="Lashermes P."/>
        </authorList>
    </citation>
    <scope>NUCLEOTIDE SEQUENCE [LARGE SCALE GENOMIC DNA]</scope>
    <source>
        <strain evidence="2">cv. DH200-94</strain>
    </source>
</reference>
<evidence type="ECO:0000313" key="1">
    <source>
        <dbReference type="EMBL" id="CDO98434.1"/>
    </source>
</evidence>
<name>A0A068TR51_COFCA</name>
<sequence length="67" mass="7642">METEMGRHGDIKLMMITNARSNHVFCPCPCCGGKTSFDRLGTWEILPTDLLYNAHEYCPNPKPWISI</sequence>
<gene>
    <name evidence="1" type="ORF">GSCOC_T00022521001</name>
</gene>
<evidence type="ECO:0000313" key="2">
    <source>
        <dbReference type="Proteomes" id="UP000295252"/>
    </source>
</evidence>
<dbReference type="AlphaFoldDB" id="A0A068TR51"/>
<organism evidence="1 2">
    <name type="scientific">Coffea canephora</name>
    <name type="common">Robusta coffee</name>
    <dbReference type="NCBI Taxonomy" id="49390"/>
    <lineage>
        <taxon>Eukaryota</taxon>
        <taxon>Viridiplantae</taxon>
        <taxon>Streptophyta</taxon>
        <taxon>Embryophyta</taxon>
        <taxon>Tracheophyta</taxon>
        <taxon>Spermatophyta</taxon>
        <taxon>Magnoliopsida</taxon>
        <taxon>eudicotyledons</taxon>
        <taxon>Gunneridae</taxon>
        <taxon>Pentapetalae</taxon>
        <taxon>asterids</taxon>
        <taxon>lamiids</taxon>
        <taxon>Gentianales</taxon>
        <taxon>Rubiaceae</taxon>
        <taxon>Ixoroideae</taxon>
        <taxon>Gardenieae complex</taxon>
        <taxon>Bertiereae - Coffeeae clade</taxon>
        <taxon>Coffeeae</taxon>
        <taxon>Coffea</taxon>
    </lineage>
</organism>
<dbReference type="Proteomes" id="UP000295252">
    <property type="component" value="Chromosome VI"/>
</dbReference>
<protein>
    <submittedName>
        <fullName evidence="1">Uncharacterized protein</fullName>
    </submittedName>
</protein>
<accession>A0A068TR51</accession>
<dbReference type="InParanoid" id="A0A068TR51"/>
<dbReference type="EMBL" id="HG739086">
    <property type="protein sequence ID" value="CDO98434.1"/>
    <property type="molecule type" value="Genomic_DNA"/>
</dbReference>
<dbReference type="Gramene" id="CDO98434">
    <property type="protein sequence ID" value="CDO98434"/>
    <property type="gene ID" value="GSCOC_T00022521001"/>
</dbReference>